<dbReference type="STRING" id="1095630.A0A2J6T0S3"/>
<dbReference type="InParanoid" id="A0A2J6T0S3"/>
<dbReference type="Gene3D" id="3.10.450.50">
    <property type="match status" value="1"/>
</dbReference>
<evidence type="ECO:0008006" key="4">
    <source>
        <dbReference type="Google" id="ProtNLM"/>
    </source>
</evidence>
<dbReference type="InterPro" id="IPR032710">
    <property type="entry name" value="NTF2-like_dom_sf"/>
</dbReference>
<dbReference type="OrthoDB" id="1162399at2759"/>
<keyword evidence="3" id="KW-1185">Reference proteome</keyword>
<name>A0A2J6T0S3_9HELO</name>
<feature type="compositionally biased region" description="Polar residues" evidence="1">
    <location>
        <begin position="494"/>
        <end position="508"/>
    </location>
</feature>
<dbReference type="EMBL" id="KZ613848">
    <property type="protein sequence ID" value="PMD56614.1"/>
    <property type="molecule type" value="Genomic_DNA"/>
</dbReference>
<accession>A0A2J6T0S3</accession>
<dbReference type="RefSeq" id="XP_024733518.1">
    <property type="nucleotide sequence ID" value="XM_024877166.1"/>
</dbReference>
<feature type="compositionally biased region" description="Polar residues" evidence="1">
    <location>
        <begin position="233"/>
        <end position="243"/>
    </location>
</feature>
<gene>
    <name evidence="2" type="ORF">K444DRAFT_567356</name>
</gene>
<feature type="region of interest" description="Disordered" evidence="1">
    <location>
        <begin position="213"/>
        <end position="265"/>
    </location>
</feature>
<feature type="region of interest" description="Disordered" evidence="1">
    <location>
        <begin position="452"/>
        <end position="587"/>
    </location>
</feature>
<feature type="compositionally biased region" description="Polar residues" evidence="1">
    <location>
        <begin position="571"/>
        <end position="580"/>
    </location>
</feature>
<evidence type="ECO:0000313" key="2">
    <source>
        <dbReference type="EMBL" id="PMD56614.1"/>
    </source>
</evidence>
<dbReference type="SUPFAM" id="SSF54427">
    <property type="entry name" value="NTF2-like"/>
    <property type="match status" value="1"/>
</dbReference>
<evidence type="ECO:0000256" key="1">
    <source>
        <dbReference type="SAM" id="MobiDB-lite"/>
    </source>
</evidence>
<sequence>MALQAAYKQFLDAPNASLLADNASLHYITTLVTFNGSSEVLKHLASQGHQLEKKEEKFLDVIDGGNALAVEVYTTLEFLTGGGAYLPSLDDNFLTDRVVTFPIIHIVTFDSSGKIQQIRQNWDQGSLLKLIDVIGKTGRNWPIRDGVDQIKLITSSVKAAGKTPVDTAARPAEQEDSRSRSSSTNVTRDPHASLSLFAPRDRSINDSLPAVVAPRASAKPPPRDYHDLFVGNDSDNSPASPTKTPVAIRSESPSKGSVIAPKGGAGKNYAPSRLFDTEEAEVESPLKNHSADHFYRPNPTKYQHFDFGDGNEEPEVKQTPLKEVKSSKHGSQWNFDDFNTPAKVVPSKVLRTNDVRHWGNSDDEVDDSPIKAKNVHQPRKDAEAHFEFRDDGTPEGERRIVGRPRGTGQNTGLGLYKNNLYDEATGGPGGETPKRLDTIANVKDRSKDFDAHFNITDDSPAHKSAAPAQVSEDRAKVVKMMEANWSAYDKSPNQKENVPASPTTSKPTTGAGKGPLAEATNTMSNRNDNPKGITIGGDGMGGKKGSGRQWGFGDDSDGEEANANKPKFVSGRQQGKNQATGGDFWDF</sequence>
<feature type="region of interest" description="Disordered" evidence="1">
    <location>
        <begin position="360"/>
        <end position="414"/>
    </location>
</feature>
<feature type="compositionally biased region" description="Gly residues" evidence="1">
    <location>
        <begin position="534"/>
        <end position="550"/>
    </location>
</feature>
<proteinExistence type="predicted"/>
<feature type="compositionally biased region" description="Basic and acidic residues" evidence="1">
    <location>
        <begin position="378"/>
        <end position="400"/>
    </location>
</feature>
<feature type="region of interest" description="Disordered" evidence="1">
    <location>
        <begin position="161"/>
        <end position="200"/>
    </location>
</feature>
<evidence type="ECO:0000313" key="3">
    <source>
        <dbReference type="Proteomes" id="UP000235371"/>
    </source>
</evidence>
<protein>
    <recommendedName>
        <fullName evidence="4">NTF2-like protein</fullName>
    </recommendedName>
</protein>
<reference evidence="2 3" key="1">
    <citation type="submission" date="2016-04" db="EMBL/GenBank/DDBJ databases">
        <title>A degradative enzymes factory behind the ericoid mycorrhizal symbiosis.</title>
        <authorList>
            <consortium name="DOE Joint Genome Institute"/>
            <person name="Martino E."/>
            <person name="Morin E."/>
            <person name="Grelet G."/>
            <person name="Kuo A."/>
            <person name="Kohler A."/>
            <person name="Daghino S."/>
            <person name="Barry K."/>
            <person name="Choi C."/>
            <person name="Cichocki N."/>
            <person name="Clum A."/>
            <person name="Copeland A."/>
            <person name="Hainaut M."/>
            <person name="Haridas S."/>
            <person name="Labutti K."/>
            <person name="Lindquist E."/>
            <person name="Lipzen A."/>
            <person name="Khouja H.-R."/>
            <person name="Murat C."/>
            <person name="Ohm R."/>
            <person name="Olson A."/>
            <person name="Spatafora J."/>
            <person name="Veneault-Fourrey C."/>
            <person name="Henrissat B."/>
            <person name="Grigoriev I."/>
            <person name="Martin F."/>
            <person name="Perotto S."/>
        </authorList>
    </citation>
    <scope>NUCLEOTIDE SEQUENCE [LARGE SCALE GENOMIC DNA]</scope>
    <source>
        <strain evidence="2 3">E</strain>
    </source>
</reference>
<dbReference type="AlphaFoldDB" id="A0A2J6T0S3"/>
<organism evidence="2 3">
    <name type="scientific">Hyaloscypha bicolor E</name>
    <dbReference type="NCBI Taxonomy" id="1095630"/>
    <lineage>
        <taxon>Eukaryota</taxon>
        <taxon>Fungi</taxon>
        <taxon>Dikarya</taxon>
        <taxon>Ascomycota</taxon>
        <taxon>Pezizomycotina</taxon>
        <taxon>Leotiomycetes</taxon>
        <taxon>Helotiales</taxon>
        <taxon>Hyaloscyphaceae</taxon>
        <taxon>Hyaloscypha</taxon>
        <taxon>Hyaloscypha bicolor</taxon>
    </lineage>
</organism>
<dbReference type="Proteomes" id="UP000235371">
    <property type="component" value="Unassembled WGS sequence"/>
</dbReference>
<dbReference type="GeneID" id="36585243"/>